<name>A0A2U1PP55_ARTAN</name>
<dbReference type="AlphaFoldDB" id="A0A2U1PP55"/>
<comment type="caution">
    <text evidence="1">The sequence shown here is derived from an EMBL/GenBank/DDBJ whole genome shotgun (WGS) entry which is preliminary data.</text>
</comment>
<evidence type="ECO:0000313" key="2">
    <source>
        <dbReference type="Proteomes" id="UP000245207"/>
    </source>
</evidence>
<dbReference type="EMBL" id="PKPP01000903">
    <property type="protein sequence ID" value="PWA87548.1"/>
    <property type="molecule type" value="Genomic_DNA"/>
</dbReference>
<accession>A0A2U1PP55</accession>
<protein>
    <submittedName>
        <fullName evidence="1">Uncharacterized protein</fullName>
    </submittedName>
</protein>
<sequence>MSPDEITSSEEYTCVVSIKDGCPIMTHSYGGMVIACHPIPRSMVATTLGGGNHPLAYAGESPDDSKFEECLKRCYICGKDIKQMSDTPTHKNEDFCDKIGLNNGVKATNENKDNKS</sequence>
<evidence type="ECO:0000313" key="1">
    <source>
        <dbReference type="EMBL" id="PWA87548.1"/>
    </source>
</evidence>
<organism evidence="1 2">
    <name type="scientific">Artemisia annua</name>
    <name type="common">Sweet wormwood</name>
    <dbReference type="NCBI Taxonomy" id="35608"/>
    <lineage>
        <taxon>Eukaryota</taxon>
        <taxon>Viridiplantae</taxon>
        <taxon>Streptophyta</taxon>
        <taxon>Embryophyta</taxon>
        <taxon>Tracheophyta</taxon>
        <taxon>Spermatophyta</taxon>
        <taxon>Magnoliopsida</taxon>
        <taxon>eudicotyledons</taxon>
        <taxon>Gunneridae</taxon>
        <taxon>Pentapetalae</taxon>
        <taxon>asterids</taxon>
        <taxon>campanulids</taxon>
        <taxon>Asterales</taxon>
        <taxon>Asteraceae</taxon>
        <taxon>Asteroideae</taxon>
        <taxon>Anthemideae</taxon>
        <taxon>Artemisiinae</taxon>
        <taxon>Artemisia</taxon>
    </lineage>
</organism>
<reference evidence="1 2" key="1">
    <citation type="journal article" date="2018" name="Mol. Plant">
        <title>The genome of Artemisia annua provides insight into the evolution of Asteraceae family and artemisinin biosynthesis.</title>
        <authorList>
            <person name="Shen Q."/>
            <person name="Zhang L."/>
            <person name="Liao Z."/>
            <person name="Wang S."/>
            <person name="Yan T."/>
            <person name="Shi P."/>
            <person name="Liu M."/>
            <person name="Fu X."/>
            <person name="Pan Q."/>
            <person name="Wang Y."/>
            <person name="Lv Z."/>
            <person name="Lu X."/>
            <person name="Zhang F."/>
            <person name="Jiang W."/>
            <person name="Ma Y."/>
            <person name="Chen M."/>
            <person name="Hao X."/>
            <person name="Li L."/>
            <person name="Tang Y."/>
            <person name="Lv G."/>
            <person name="Zhou Y."/>
            <person name="Sun X."/>
            <person name="Brodelius P.E."/>
            <person name="Rose J.K.C."/>
            <person name="Tang K."/>
        </authorList>
    </citation>
    <scope>NUCLEOTIDE SEQUENCE [LARGE SCALE GENOMIC DNA]</scope>
    <source>
        <strain evidence="2">cv. Huhao1</strain>
        <tissue evidence="1">Leaf</tissue>
    </source>
</reference>
<keyword evidence="2" id="KW-1185">Reference proteome</keyword>
<gene>
    <name evidence="1" type="ORF">CTI12_AA127210</name>
</gene>
<dbReference type="Proteomes" id="UP000245207">
    <property type="component" value="Unassembled WGS sequence"/>
</dbReference>
<proteinExistence type="predicted"/>